<keyword evidence="2 5" id="KW-0812">Transmembrane</keyword>
<dbReference type="EMBL" id="UINC01021284">
    <property type="protein sequence ID" value="SVA88504.1"/>
    <property type="molecule type" value="Genomic_DNA"/>
</dbReference>
<keyword evidence="4 5" id="KW-0472">Membrane</keyword>
<dbReference type="InterPro" id="IPR052902">
    <property type="entry name" value="ABC-2_transporter"/>
</dbReference>
<dbReference type="GO" id="GO:0016020">
    <property type="term" value="C:membrane"/>
    <property type="evidence" value="ECO:0007669"/>
    <property type="project" value="UniProtKB-SubCell"/>
</dbReference>
<accession>A0A381ZH99</accession>
<dbReference type="AlphaFoldDB" id="A0A381ZH99"/>
<evidence type="ECO:0000259" key="6">
    <source>
        <dbReference type="PROSITE" id="PS51012"/>
    </source>
</evidence>
<proteinExistence type="predicted"/>
<dbReference type="Pfam" id="PF01061">
    <property type="entry name" value="ABC2_membrane"/>
    <property type="match status" value="1"/>
</dbReference>
<feature type="transmembrane region" description="Helical" evidence="5">
    <location>
        <begin position="87"/>
        <end position="109"/>
    </location>
</feature>
<evidence type="ECO:0000256" key="2">
    <source>
        <dbReference type="ARBA" id="ARBA00022692"/>
    </source>
</evidence>
<dbReference type="InterPro" id="IPR047817">
    <property type="entry name" value="ABC2_TM_bact-type"/>
</dbReference>
<evidence type="ECO:0000313" key="7">
    <source>
        <dbReference type="EMBL" id="SVA88504.1"/>
    </source>
</evidence>
<feature type="domain" description="ABC transmembrane type-2" evidence="6">
    <location>
        <begin position="7"/>
        <end position="233"/>
    </location>
</feature>
<organism evidence="7">
    <name type="scientific">marine metagenome</name>
    <dbReference type="NCBI Taxonomy" id="408172"/>
    <lineage>
        <taxon>unclassified sequences</taxon>
        <taxon>metagenomes</taxon>
        <taxon>ecological metagenomes</taxon>
    </lineage>
</organism>
<feature type="transmembrane region" description="Helical" evidence="5">
    <location>
        <begin position="156"/>
        <end position="175"/>
    </location>
</feature>
<dbReference type="InterPro" id="IPR013525">
    <property type="entry name" value="ABC2_TM"/>
</dbReference>
<gene>
    <name evidence="7" type="ORF">METZ01_LOCUS141358</name>
</gene>
<dbReference type="PANTHER" id="PTHR43027:SF1">
    <property type="entry name" value="DOXORUBICIN RESISTANCE ABC TRANSPORTER PERMEASE PROTEIN DRRC-RELATED"/>
    <property type="match status" value="1"/>
</dbReference>
<evidence type="ECO:0000256" key="1">
    <source>
        <dbReference type="ARBA" id="ARBA00004141"/>
    </source>
</evidence>
<feature type="transmembrane region" description="Helical" evidence="5">
    <location>
        <begin position="43"/>
        <end position="66"/>
    </location>
</feature>
<feature type="transmembrane region" description="Helical" evidence="5">
    <location>
        <begin position="212"/>
        <end position="234"/>
    </location>
</feature>
<dbReference type="PANTHER" id="PTHR43027">
    <property type="entry name" value="DOXORUBICIN RESISTANCE ABC TRANSPORTER PERMEASE PROTEIN DRRC-RELATED"/>
    <property type="match status" value="1"/>
</dbReference>
<protein>
    <recommendedName>
        <fullName evidence="6">ABC transmembrane type-2 domain-containing protein</fullName>
    </recommendedName>
</protein>
<reference evidence="7" key="1">
    <citation type="submission" date="2018-05" db="EMBL/GenBank/DDBJ databases">
        <authorList>
            <person name="Lanie J.A."/>
            <person name="Ng W.-L."/>
            <person name="Kazmierczak K.M."/>
            <person name="Andrzejewski T.M."/>
            <person name="Davidsen T.M."/>
            <person name="Wayne K.J."/>
            <person name="Tettelin H."/>
            <person name="Glass J.I."/>
            <person name="Rusch D."/>
            <person name="Podicherti R."/>
            <person name="Tsui H.-C.T."/>
            <person name="Winkler M.E."/>
        </authorList>
    </citation>
    <scope>NUCLEOTIDE SEQUENCE</scope>
</reference>
<evidence type="ECO:0000256" key="4">
    <source>
        <dbReference type="ARBA" id="ARBA00023136"/>
    </source>
</evidence>
<feature type="transmembrane region" description="Helical" evidence="5">
    <location>
        <begin position="12"/>
        <end position="31"/>
    </location>
</feature>
<name>A0A381ZH99_9ZZZZ</name>
<evidence type="ECO:0000256" key="5">
    <source>
        <dbReference type="SAM" id="Phobius"/>
    </source>
</evidence>
<keyword evidence="3 5" id="KW-1133">Transmembrane helix</keyword>
<evidence type="ECO:0000256" key="3">
    <source>
        <dbReference type="ARBA" id="ARBA00022989"/>
    </source>
</evidence>
<dbReference type="PROSITE" id="PS51012">
    <property type="entry name" value="ABC_TM2"/>
    <property type="match status" value="1"/>
</dbReference>
<feature type="transmembrane region" description="Helical" evidence="5">
    <location>
        <begin position="121"/>
        <end position="144"/>
    </location>
</feature>
<dbReference type="GO" id="GO:0140359">
    <property type="term" value="F:ABC-type transporter activity"/>
    <property type="evidence" value="ECO:0007669"/>
    <property type="project" value="InterPro"/>
</dbReference>
<comment type="subcellular location">
    <subcellularLocation>
        <location evidence="1">Membrane</location>
        <topology evidence="1">Multi-pass membrane protein</topology>
    </subcellularLocation>
</comment>
<sequence>MITRSFPRILDLIYWPSIQITLWGFISNFFASHSSYYNNAVGVILTCAILYDFLFRTSIGFNMLFLEEIWSRNFTNLFIAPIKISEIITSLIFTALIRALIGLIPAIILTSPIFGISILDLGFYLFFLFLSLYIFGITLGILVSSGLLRFGPSFENIAWSTMFLLAPFGCIYYPIETLPEIFQKIAYSLPLVYIFEEARNILINNTVNLENLFTALKLNAVYLVLAISLFYYSFNVARKKGTLINIGE</sequence>